<dbReference type="Proteomes" id="UP000008641">
    <property type="component" value="Chromosome"/>
</dbReference>
<dbReference type="EMBL" id="CP002455">
    <property type="protein sequence ID" value="ADX68597.1"/>
    <property type="molecule type" value="Genomic_DNA"/>
</dbReference>
<accession>F0P113</accession>
<sequence length="274" mass="31839">MKKIFVYISAISLLNIGCTTLNEFSFENFLNPSNKNITSEFAHINKNAGVLYKRIETPNGYVRVIDEHEFSNFLRNLTIKPHGTNVKNFDGSIKENTNLYSAVLNLPISNKNKQVYSNAVFRLRNEYFYQTKKYNRIRFDREEKSIPNFISYSNTKDYSVFLSYLDYAYDNLSPSSLSNYTSSVALKDIHIGDIFYQNSGTKSHAVMVLDMAENMKGERVVLLAQSYYPSQEIHIINNTENPDISPWFEIKKGVILTPEWRFMSTDLVRFDENR</sequence>
<dbReference type="STRING" id="865938.Weevi_1912"/>
<dbReference type="eggNOG" id="ENOG502Z85F">
    <property type="taxonomic scope" value="Bacteria"/>
</dbReference>
<dbReference type="InterPro" id="IPR032315">
    <property type="entry name" value="DUF4846"/>
</dbReference>
<dbReference type="KEGG" id="wvi:Weevi_1912"/>
<reference evidence="1 2" key="1">
    <citation type="journal article" date="2011" name="Stand. Genomic Sci.">
        <title>Complete genome sequence of Weeksella virosa type strain (9751).</title>
        <authorList>
            <person name="Lang E."/>
            <person name="Teshima H."/>
            <person name="Lucas S."/>
            <person name="Lapidus A."/>
            <person name="Hammon N."/>
            <person name="Deshpande S."/>
            <person name="Nolan M."/>
            <person name="Cheng J.F."/>
            <person name="Pitluck S."/>
            <person name="Liolios K."/>
            <person name="Pagani I."/>
            <person name="Mikhailova N."/>
            <person name="Ivanova N."/>
            <person name="Mavromatis K."/>
            <person name="Pati A."/>
            <person name="Tapia R."/>
            <person name="Han C."/>
            <person name="Goodwin L."/>
            <person name="Chen A."/>
            <person name="Palaniappan K."/>
            <person name="Land M."/>
            <person name="Hauser L."/>
            <person name="Chang Y.J."/>
            <person name="Jeffries C.D."/>
            <person name="Brambilla E.M."/>
            <person name="Kopitz M."/>
            <person name="Rohde M."/>
            <person name="Goker M."/>
            <person name="Tindall B.J."/>
            <person name="Detter J.C."/>
            <person name="Woyke T."/>
            <person name="Bristow J."/>
            <person name="Eisen J.A."/>
            <person name="Markowitz V."/>
            <person name="Hugenholtz P."/>
            <person name="Klenk H.P."/>
            <person name="Kyrpides N.C."/>
        </authorList>
    </citation>
    <scope>NUCLEOTIDE SEQUENCE [LARGE SCALE GENOMIC DNA]</scope>
    <source>
        <strain evidence="2">ATCC 43766 / DSM 16922 / JCM 21250 / NBRC 16016 / NCTC 11634 / CL345/78</strain>
    </source>
</reference>
<reference evidence="2" key="2">
    <citation type="journal article" date="2011" name="Stand. Genomic Sci.">
        <title>Complete genome sequence of Weeksella virosa type strain (9751T).</title>
        <authorList>
            <person name="Lang E."/>
            <person name="Teshima H."/>
            <person name="Lucas S."/>
            <person name="Lapidus A."/>
            <person name="Hammon N."/>
            <person name="Deshpande S."/>
            <person name="Nolan M."/>
            <person name="Cheng J."/>
            <person name="Pitluck S."/>
            <person name="Liolios K."/>
            <person name="Pagani I."/>
            <person name="Mikhailova N."/>
            <person name="Ivanova N."/>
            <person name="Mavromatis K."/>
            <person name="Pati A."/>
            <person name="Tapia R."/>
            <person name="Han C."/>
            <person name="Goodwin L."/>
            <person name="Chen A."/>
            <person name="Palaniappan K."/>
            <person name="Land M."/>
            <person name="Hauser L."/>
            <person name="Chang Y."/>
            <person name="Jeffries C."/>
            <person name="Brambilla E."/>
            <person name="Kopitz M."/>
            <person name="Rohde M."/>
            <person name="Goker M."/>
            <person name="Tindall B."/>
            <person name="Detter J."/>
            <person name="Woyke T."/>
            <person name="Bristow J."/>
            <person name="Eisen J."/>
            <person name="Markowitz V."/>
            <person name="Hugenholtz P."/>
            <person name="Klenk H."/>
            <person name="Kyrpides N."/>
        </authorList>
    </citation>
    <scope>NUCLEOTIDE SEQUENCE [LARGE SCALE GENOMIC DNA]</scope>
    <source>
        <strain evidence="2">ATCC 43766 / DSM 16922 / JCM 21250 / NBRC 16016 / NCTC 11634 / CL345/78</strain>
    </source>
</reference>
<name>F0P113_WEEVC</name>
<dbReference type="AlphaFoldDB" id="F0P113"/>
<dbReference type="HOGENOM" id="CLU_066824_2_0_10"/>
<proteinExistence type="predicted"/>
<keyword evidence="2" id="KW-1185">Reference proteome</keyword>
<gene>
    <name evidence="1" type="ordered locus">Weevi_1912</name>
</gene>
<evidence type="ECO:0000313" key="1">
    <source>
        <dbReference type="EMBL" id="ADX68597.1"/>
    </source>
</evidence>
<protein>
    <recommendedName>
        <fullName evidence="3">Lipoprotein</fullName>
    </recommendedName>
</protein>
<evidence type="ECO:0008006" key="3">
    <source>
        <dbReference type="Google" id="ProtNLM"/>
    </source>
</evidence>
<evidence type="ECO:0000313" key="2">
    <source>
        <dbReference type="Proteomes" id="UP000008641"/>
    </source>
</evidence>
<dbReference type="RefSeq" id="WP_013598986.1">
    <property type="nucleotide sequence ID" value="NC_015144.1"/>
</dbReference>
<dbReference type="OrthoDB" id="5511471at2"/>
<dbReference type="Pfam" id="PF16138">
    <property type="entry name" value="DUF4846"/>
    <property type="match status" value="1"/>
</dbReference>
<organism evidence="1 2">
    <name type="scientific">Weeksella virosa (strain ATCC 43766 / DSM 16922 / JCM 21250 / CCUG 30538 / CDC 9751 / IAM 14551 / NBRC 16016 / NCTC 11634 / CL345/78)</name>
    <dbReference type="NCBI Taxonomy" id="865938"/>
    <lineage>
        <taxon>Bacteria</taxon>
        <taxon>Pseudomonadati</taxon>
        <taxon>Bacteroidota</taxon>
        <taxon>Flavobacteriia</taxon>
        <taxon>Flavobacteriales</taxon>
        <taxon>Weeksellaceae</taxon>
        <taxon>Weeksella</taxon>
    </lineage>
</organism>